<feature type="region of interest" description="Disordered" evidence="1">
    <location>
        <begin position="195"/>
        <end position="235"/>
    </location>
</feature>
<proteinExistence type="predicted"/>
<accession>A0ABU6XT71</accession>
<feature type="region of interest" description="Disordered" evidence="1">
    <location>
        <begin position="129"/>
        <end position="150"/>
    </location>
</feature>
<evidence type="ECO:0000313" key="2">
    <source>
        <dbReference type="EMBL" id="MED6199643.1"/>
    </source>
</evidence>
<name>A0ABU6XT71_9FABA</name>
<gene>
    <name evidence="2" type="ORF">PIB30_077826</name>
</gene>
<dbReference type="EMBL" id="JASCZI010212506">
    <property type="protein sequence ID" value="MED6199643.1"/>
    <property type="molecule type" value="Genomic_DNA"/>
</dbReference>
<comment type="caution">
    <text evidence="2">The sequence shown here is derived from an EMBL/GenBank/DDBJ whole genome shotgun (WGS) entry which is preliminary data.</text>
</comment>
<keyword evidence="3" id="KW-1185">Reference proteome</keyword>
<reference evidence="2 3" key="1">
    <citation type="journal article" date="2023" name="Plants (Basel)">
        <title>Bridging the Gap: Combining Genomics and Transcriptomics Approaches to Understand Stylosanthes scabra, an Orphan Legume from the Brazilian Caatinga.</title>
        <authorList>
            <person name="Ferreira-Neto J.R.C."/>
            <person name="da Silva M.D."/>
            <person name="Binneck E."/>
            <person name="de Melo N.F."/>
            <person name="da Silva R.H."/>
            <person name="de Melo A.L.T.M."/>
            <person name="Pandolfi V."/>
            <person name="Bustamante F.O."/>
            <person name="Brasileiro-Vidal A.C."/>
            <person name="Benko-Iseppon A.M."/>
        </authorList>
    </citation>
    <scope>NUCLEOTIDE SEQUENCE [LARGE SCALE GENOMIC DNA]</scope>
    <source>
        <tissue evidence="2">Leaves</tissue>
    </source>
</reference>
<feature type="compositionally biased region" description="Polar residues" evidence="1">
    <location>
        <begin position="211"/>
        <end position="235"/>
    </location>
</feature>
<protein>
    <recommendedName>
        <fullName evidence="4">Aminotransferase-like plant mobile domain-containing protein</fullName>
    </recommendedName>
</protein>
<organism evidence="2 3">
    <name type="scientific">Stylosanthes scabra</name>
    <dbReference type="NCBI Taxonomy" id="79078"/>
    <lineage>
        <taxon>Eukaryota</taxon>
        <taxon>Viridiplantae</taxon>
        <taxon>Streptophyta</taxon>
        <taxon>Embryophyta</taxon>
        <taxon>Tracheophyta</taxon>
        <taxon>Spermatophyta</taxon>
        <taxon>Magnoliopsida</taxon>
        <taxon>eudicotyledons</taxon>
        <taxon>Gunneridae</taxon>
        <taxon>Pentapetalae</taxon>
        <taxon>rosids</taxon>
        <taxon>fabids</taxon>
        <taxon>Fabales</taxon>
        <taxon>Fabaceae</taxon>
        <taxon>Papilionoideae</taxon>
        <taxon>50 kb inversion clade</taxon>
        <taxon>dalbergioids sensu lato</taxon>
        <taxon>Dalbergieae</taxon>
        <taxon>Pterocarpus clade</taxon>
        <taxon>Stylosanthes</taxon>
    </lineage>
</organism>
<dbReference type="Proteomes" id="UP001341840">
    <property type="component" value="Unassembled WGS sequence"/>
</dbReference>
<sequence>MHHIDRVIRQYGGEQPVPRLPIDVTRHISSTGCGDDVWWPDRLSTWYDGWRRRRSPEVLLTVHFEGDPRGTQQYYEWYARVARRGRFLSRTADLVDPRWTLAPAGIPAAAVHPRDDLVMPDDALTPRWRQAQEPRPRQAAPVRGKLSRRDQRRRLRMVEVGAAAHVAEELAEEQQEYDQHGPWVPTYSSPPAMGFPVFDPSRIGSEYATPPSYQTPSSYHSQSFHGHSAPFPSTT</sequence>
<evidence type="ECO:0000256" key="1">
    <source>
        <dbReference type="SAM" id="MobiDB-lite"/>
    </source>
</evidence>
<evidence type="ECO:0000313" key="3">
    <source>
        <dbReference type="Proteomes" id="UP001341840"/>
    </source>
</evidence>
<evidence type="ECO:0008006" key="4">
    <source>
        <dbReference type="Google" id="ProtNLM"/>
    </source>
</evidence>